<evidence type="ECO:0000313" key="2">
    <source>
        <dbReference type="Proteomes" id="UP001564626"/>
    </source>
</evidence>
<keyword evidence="1" id="KW-0808">Transferase</keyword>
<keyword evidence="1" id="KW-0418">Kinase</keyword>
<dbReference type="RefSeq" id="WP_345359373.1">
    <property type="nucleotide sequence ID" value="NZ_BAABII010000004.1"/>
</dbReference>
<name>A0ABV4CU85_9PSEU</name>
<evidence type="ECO:0000313" key="1">
    <source>
        <dbReference type="EMBL" id="MEY8042984.1"/>
    </source>
</evidence>
<keyword evidence="2" id="KW-1185">Reference proteome</keyword>
<accession>A0ABV4CU85</accession>
<gene>
    <name evidence="1" type="ORF">AB8O55_26560</name>
</gene>
<dbReference type="SUPFAM" id="SSF52540">
    <property type="entry name" value="P-loop containing nucleoside triphosphate hydrolases"/>
    <property type="match status" value="1"/>
</dbReference>
<organism evidence="1 2">
    <name type="scientific">Saccharopolyspora cebuensis</name>
    <dbReference type="NCBI Taxonomy" id="418759"/>
    <lineage>
        <taxon>Bacteria</taxon>
        <taxon>Bacillati</taxon>
        <taxon>Actinomycetota</taxon>
        <taxon>Actinomycetes</taxon>
        <taxon>Pseudonocardiales</taxon>
        <taxon>Pseudonocardiaceae</taxon>
        <taxon>Saccharopolyspora</taxon>
    </lineage>
</organism>
<comment type="caution">
    <text evidence="1">The sequence shown here is derived from an EMBL/GenBank/DDBJ whole genome shotgun (WGS) entry which is preliminary data.</text>
</comment>
<proteinExistence type="predicted"/>
<protein>
    <submittedName>
        <fullName evidence="1">Uridine kinase</fullName>
    </submittedName>
</protein>
<sequence>MSAAGRAAELVRAAPPRLGGVRLVAVDGPSGSGKTVFARRLVAELTGLAVALVPTDDFATWDDPVDWWPRLATGVLDPLRRGEPGGYRRIEWPDGRPRPGARVAVPVPDVLVVEGMSAARREVAPELSLTIWVELPDPALRLERAVARDGEQTRAELRRWQHFEHRWFPTDDTRTRADLVIDAPHLTDGPE</sequence>
<dbReference type="InterPro" id="IPR027417">
    <property type="entry name" value="P-loop_NTPase"/>
</dbReference>
<dbReference type="GO" id="GO:0016301">
    <property type="term" value="F:kinase activity"/>
    <property type="evidence" value="ECO:0007669"/>
    <property type="project" value="UniProtKB-KW"/>
</dbReference>
<dbReference type="Proteomes" id="UP001564626">
    <property type="component" value="Unassembled WGS sequence"/>
</dbReference>
<dbReference type="Gene3D" id="3.40.50.300">
    <property type="entry name" value="P-loop containing nucleotide triphosphate hydrolases"/>
    <property type="match status" value="1"/>
</dbReference>
<dbReference type="EMBL" id="JBGEHV010000072">
    <property type="protein sequence ID" value="MEY8042984.1"/>
    <property type="molecule type" value="Genomic_DNA"/>
</dbReference>
<reference evidence="1 2" key="1">
    <citation type="submission" date="2024-08" db="EMBL/GenBank/DDBJ databases">
        <title>Genome mining of Saccharopolyspora cebuensis PGLac3 from Nigerian medicinal plant.</title>
        <authorList>
            <person name="Ezeobiora C.E."/>
            <person name="Igbokwe N.H."/>
            <person name="Amin D.H."/>
            <person name="Mendie U.E."/>
        </authorList>
    </citation>
    <scope>NUCLEOTIDE SEQUENCE [LARGE SCALE GENOMIC DNA]</scope>
    <source>
        <strain evidence="1 2">PGLac3</strain>
    </source>
</reference>